<dbReference type="Proteomes" id="UP001482520">
    <property type="component" value="Unassembled WGS sequence"/>
</dbReference>
<evidence type="ECO:0000256" key="1">
    <source>
        <dbReference type="SAM" id="MobiDB-lite"/>
    </source>
</evidence>
<feature type="compositionally biased region" description="Low complexity" evidence="1">
    <location>
        <begin position="115"/>
        <end position="130"/>
    </location>
</feature>
<gene>
    <name evidence="2" type="ORF">V6R90_08180</name>
</gene>
<comment type="caution">
    <text evidence="2">The sequence shown here is derived from an EMBL/GenBank/DDBJ whole genome shotgun (WGS) entry which is preliminary data.</text>
</comment>
<keyword evidence="3" id="KW-1185">Reference proteome</keyword>
<feature type="region of interest" description="Disordered" evidence="1">
    <location>
        <begin position="82"/>
        <end position="186"/>
    </location>
</feature>
<dbReference type="RefSeq" id="WP_349804357.1">
    <property type="nucleotide sequence ID" value="NZ_JBEGDP010000006.1"/>
</dbReference>
<accession>A0ABV1NXL7</accession>
<evidence type="ECO:0008006" key="4">
    <source>
        <dbReference type="Google" id="ProtNLM"/>
    </source>
</evidence>
<reference evidence="2 3" key="1">
    <citation type="submission" date="2024-02" db="EMBL/GenBank/DDBJ databases">
        <title>Full genome sequence of Nocardioides kribbensis.</title>
        <authorList>
            <person name="Poletto B.L."/>
            <person name="Silva G."/>
            <person name="Galante D."/>
            <person name="Campos K.R."/>
            <person name="Santos M.B.N."/>
            <person name="Sacchi C.T."/>
        </authorList>
    </citation>
    <scope>NUCLEOTIDE SEQUENCE [LARGE SCALE GENOMIC DNA]</scope>
    <source>
        <strain evidence="2 3">O4R</strain>
    </source>
</reference>
<protein>
    <recommendedName>
        <fullName evidence="4">ANTAR domain-containing protein</fullName>
    </recommendedName>
</protein>
<proteinExistence type="predicted"/>
<evidence type="ECO:0000313" key="3">
    <source>
        <dbReference type="Proteomes" id="UP001482520"/>
    </source>
</evidence>
<organism evidence="2 3">
    <name type="scientific">Nocardioides kribbensis</name>
    <dbReference type="NCBI Taxonomy" id="305517"/>
    <lineage>
        <taxon>Bacteria</taxon>
        <taxon>Bacillati</taxon>
        <taxon>Actinomycetota</taxon>
        <taxon>Actinomycetes</taxon>
        <taxon>Propionibacteriales</taxon>
        <taxon>Nocardioidaceae</taxon>
        <taxon>Nocardioides</taxon>
    </lineage>
</organism>
<dbReference type="EMBL" id="JBEGDP010000006">
    <property type="protein sequence ID" value="MEQ7847256.1"/>
    <property type="molecule type" value="Genomic_DNA"/>
</dbReference>
<feature type="compositionally biased region" description="Basic and acidic residues" evidence="1">
    <location>
        <begin position="176"/>
        <end position="186"/>
    </location>
</feature>
<name>A0ABV1NXL7_9ACTN</name>
<evidence type="ECO:0000313" key="2">
    <source>
        <dbReference type="EMBL" id="MEQ7847256.1"/>
    </source>
</evidence>
<sequence length="186" mass="18972">MPPDHDSVVVQQAVGVVCGLTGVSPAAAVRAIERDAATLGQSPERFAESLLGRWSAALEGDAAQARLALGPLLDEAMARTVTQHPGHAASEHRHATTDDLTGLPRPLTHRRGDGDPAAADASAPASAPGGEDPGLDDEESAHLAEALGLPPSPGAPPHDGVRRAPPPPPTPGASPTDHRDDPDEED</sequence>